<dbReference type="AlphaFoldDB" id="A0A1F7UWH6"/>
<accession>A0A1F7UWH6</accession>
<organism evidence="1 2">
    <name type="scientific">Candidatus Uhrbacteria bacterium RIFCSPLOWO2_01_FULL_47_25</name>
    <dbReference type="NCBI Taxonomy" id="1802402"/>
    <lineage>
        <taxon>Bacteria</taxon>
        <taxon>Candidatus Uhriibacteriota</taxon>
    </lineage>
</organism>
<dbReference type="Gene3D" id="2.40.30.10">
    <property type="entry name" value="Translation factors"/>
    <property type="match status" value="1"/>
</dbReference>
<comment type="caution">
    <text evidence="1">The sequence shown here is derived from an EMBL/GenBank/DDBJ whole genome shotgun (WGS) entry which is preliminary data.</text>
</comment>
<sequence>MDREIGKVIHWYDHASVAVVKLAHPLKVGDRIKVSKGDHEFEEEVGSMQVNHEDITSGKAGEEVAIKLSQRTKEGAVISIVE</sequence>
<dbReference type="EMBL" id="MGEK01000014">
    <property type="protein sequence ID" value="OGL82652.1"/>
    <property type="molecule type" value="Genomic_DNA"/>
</dbReference>
<dbReference type="SUPFAM" id="SSF50447">
    <property type="entry name" value="Translation proteins"/>
    <property type="match status" value="1"/>
</dbReference>
<name>A0A1F7UWH6_9BACT</name>
<gene>
    <name evidence="1" type="ORF">A2936_02235</name>
</gene>
<dbReference type="Proteomes" id="UP000176846">
    <property type="component" value="Unassembled WGS sequence"/>
</dbReference>
<dbReference type="InterPro" id="IPR009000">
    <property type="entry name" value="Transl_B-barrel_sf"/>
</dbReference>
<evidence type="ECO:0008006" key="3">
    <source>
        <dbReference type="Google" id="ProtNLM"/>
    </source>
</evidence>
<reference evidence="1 2" key="1">
    <citation type="journal article" date="2016" name="Nat. Commun.">
        <title>Thousands of microbial genomes shed light on interconnected biogeochemical processes in an aquifer system.</title>
        <authorList>
            <person name="Anantharaman K."/>
            <person name="Brown C.T."/>
            <person name="Hug L.A."/>
            <person name="Sharon I."/>
            <person name="Castelle C.J."/>
            <person name="Probst A.J."/>
            <person name="Thomas B.C."/>
            <person name="Singh A."/>
            <person name="Wilkins M.J."/>
            <person name="Karaoz U."/>
            <person name="Brodie E.L."/>
            <person name="Williams K.H."/>
            <person name="Hubbard S.S."/>
            <person name="Banfield J.F."/>
        </authorList>
    </citation>
    <scope>NUCLEOTIDE SEQUENCE [LARGE SCALE GENOMIC DNA]</scope>
</reference>
<proteinExistence type="predicted"/>
<evidence type="ECO:0000313" key="1">
    <source>
        <dbReference type="EMBL" id="OGL82652.1"/>
    </source>
</evidence>
<protein>
    <recommendedName>
        <fullName evidence="3">Translation elongation factor-like protein</fullName>
    </recommendedName>
</protein>
<evidence type="ECO:0000313" key="2">
    <source>
        <dbReference type="Proteomes" id="UP000176846"/>
    </source>
</evidence>